<gene>
    <name evidence="2" type="ORF">Tco_1121413</name>
</gene>
<accession>A0ABQ5J0K1</accession>
<sequence>MEAIEKRFGGNKESKKTQKTLLKQQYENFNGSSSEGLDQTYDRLQKLISQLDYTGAYKAGLESIDARLDVYKMNEVVFERDIKILKLDIKLKDNALTELRKKYEKAENDKLNTGVGFDSHVFDSQENDRYKTSKGYYVVPPPYIGNFMPPKYDLCVQKPKSVGEPLIEDWISDNEDENENEFKPKAVVSDNKVYEVNVVKDSACWVWIPKQKVLDHVSRHNGASINFERFDYVDAQGRSKSVMAWVPKRPESLLFLLVITAIIGQDKESLTVDALGDPKGGRITGKGKISTGTKCVVLSPDFKLLDENHVLLRVPRKDNMYSVDLKNIVPSGGRKPTLSFMRPFGCLVTILNTLDHLGNGPNWLFDIDALTIYMNYKPVVTGNQTNGNAGTKENIDASQDGKKIVLDQKYILLPLLTSDPSLSKRSKDSPDAGFKPSGEEEKMEFEHLENENSEVPNTEEPRVNQEHDANVNITNNINTIVYSDDEEEVGVEADMNNLATTMPVSPIPTTRVHKDHPLEQIIGDIHSARRTRRMKKNVTEHKVEPQKQTQADRSKSWIEAMQDEFSNNDVKCAFMLHQAPRAWYETLSTYLLENRFRRGTIDNTLFIKKDKDDAQEILDELYGGAHFLLRVAASTPMETNKALLKDEEAADVDVHLYRSIIRSLMHGKFKKML</sequence>
<name>A0ABQ5J0K1_9ASTR</name>
<feature type="region of interest" description="Disordered" evidence="1">
    <location>
        <begin position="421"/>
        <end position="466"/>
    </location>
</feature>
<evidence type="ECO:0000256" key="1">
    <source>
        <dbReference type="SAM" id="MobiDB-lite"/>
    </source>
</evidence>
<reference evidence="2" key="2">
    <citation type="submission" date="2022-01" db="EMBL/GenBank/DDBJ databases">
        <authorList>
            <person name="Yamashiro T."/>
            <person name="Shiraishi A."/>
            <person name="Satake H."/>
            <person name="Nakayama K."/>
        </authorList>
    </citation>
    <scope>NUCLEOTIDE SEQUENCE</scope>
</reference>
<proteinExistence type="predicted"/>
<evidence type="ECO:0000313" key="3">
    <source>
        <dbReference type="Proteomes" id="UP001151760"/>
    </source>
</evidence>
<organism evidence="2 3">
    <name type="scientific">Tanacetum coccineum</name>
    <dbReference type="NCBI Taxonomy" id="301880"/>
    <lineage>
        <taxon>Eukaryota</taxon>
        <taxon>Viridiplantae</taxon>
        <taxon>Streptophyta</taxon>
        <taxon>Embryophyta</taxon>
        <taxon>Tracheophyta</taxon>
        <taxon>Spermatophyta</taxon>
        <taxon>Magnoliopsida</taxon>
        <taxon>eudicotyledons</taxon>
        <taxon>Gunneridae</taxon>
        <taxon>Pentapetalae</taxon>
        <taxon>asterids</taxon>
        <taxon>campanulids</taxon>
        <taxon>Asterales</taxon>
        <taxon>Asteraceae</taxon>
        <taxon>Asteroideae</taxon>
        <taxon>Anthemideae</taxon>
        <taxon>Anthemidinae</taxon>
        <taxon>Tanacetum</taxon>
    </lineage>
</organism>
<dbReference type="Proteomes" id="UP001151760">
    <property type="component" value="Unassembled WGS sequence"/>
</dbReference>
<protein>
    <submittedName>
        <fullName evidence="2">Uncharacterized protein</fullName>
    </submittedName>
</protein>
<feature type="compositionally biased region" description="Basic and acidic residues" evidence="1">
    <location>
        <begin position="437"/>
        <end position="450"/>
    </location>
</feature>
<keyword evidence="3" id="KW-1185">Reference proteome</keyword>
<dbReference type="EMBL" id="BQNB010021303">
    <property type="protein sequence ID" value="GJU04983.1"/>
    <property type="molecule type" value="Genomic_DNA"/>
</dbReference>
<evidence type="ECO:0000313" key="2">
    <source>
        <dbReference type="EMBL" id="GJU04983.1"/>
    </source>
</evidence>
<reference evidence="2" key="1">
    <citation type="journal article" date="2022" name="Int. J. Mol. Sci.">
        <title>Draft Genome of Tanacetum Coccineum: Genomic Comparison of Closely Related Tanacetum-Family Plants.</title>
        <authorList>
            <person name="Yamashiro T."/>
            <person name="Shiraishi A."/>
            <person name="Nakayama K."/>
            <person name="Satake H."/>
        </authorList>
    </citation>
    <scope>NUCLEOTIDE SEQUENCE</scope>
</reference>
<comment type="caution">
    <text evidence="2">The sequence shown here is derived from an EMBL/GenBank/DDBJ whole genome shotgun (WGS) entry which is preliminary data.</text>
</comment>